<dbReference type="PANTHER" id="PTHR46458:SF11">
    <property type="entry name" value="GLOBIN-LIKE PROTEIN 9"/>
    <property type="match status" value="1"/>
</dbReference>
<dbReference type="EMBL" id="UYYG01001216">
    <property type="protein sequence ID" value="VDN60440.1"/>
    <property type="molecule type" value="Genomic_DNA"/>
</dbReference>
<dbReference type="OrthoDB" id="5848155at2759"/>
<dbReference type="InterPro" id="IPR044399">
    <property type="entry name" value="Mb-like_M"/>
</dbReference>
<protein>
    <submittedName>
        <fullName evidence="7">GLOBIN domain-containing protein</fullName>
    </submittedName>
</protein>
<dbReference type="GO" id="GO:0020037">
    <property type="term" value="F:heme binding"/>
    <property type="evidence" value="ECO:0007669"/>
    <property type="project" value="InterPro"/>
</dbReference>
<dbReference type="PANTHER" id="PTHR46458">
    <property type="entry name" value="BLR2807 PROTEIN"/>
    <property type="match status" value="1"/>
</dbReference>
<dbReference type="InterPro" id="IPR009050">
    <property type="entry name" value="Globin-like_sf"/>
</dbReference>
<keyword evidence="2" id="KW-0479">Metal-binding</keyword>
<name>A0A158Q5Y4_DRAME</name>
<evidence type="ECO:0000256" key="1">
    <source>
        <dbReference type="ARBA" id="ARBA00022617"/>
    </source>
</evidence>
<evidence type="ECO:0000256" key="3">
    <source>
        <dbReference type="ARBA" id="ARBA00023004"/>
    </source>
</evidence>
<proteinExistence type="predicted"/>
<evidence type="ECO:0000313" key="7">
    <source>
        <dbReference type="WBParaSite" id="DME_0000856601-mRNA-1"/>
    </source>
</evidence>
<reference evidence="4 6" key="2">
    <citation type="submission" date="2018-11" db="EMBL/GenBank/DDBJ databases">
        <authorList>
            <consortium name="Pathogen Informatics"/>
        </authorList>
    </citation>
    <scope>NUCLEOTIDE SEQUENCE [LARGE SCALE GENOMIC DNA]</scope>
</reference>
<dbReference type="WBParaSite" id="DME_0000856601-mRNA-1">
    <property type="protein sequence ID" value="DME_0000856601-mRNA-1"/>
    <property type="gene ID" value="DME_0000856601"/>
</dbReference>
<keyword evidence="1" id="KW-0349">Heme</keyword>
<organism evidence="5 7">
    <name type="scientific">Dracunculus medinensis</name>
    <name type="common">Guinea worm</name>
    <dbReference type="NCBI Taxonomy" id="318479"/>
    <lineage>
        <taxon>Eukaryota</taxon>
        <taxon>Metazoa</taxon>
        <taxon>Ecdysozoa</taxon>
        <taxon>Nematoda</taxon>
        <taxon>Chromadorea</taxon>
        <taxon>Rhabditida</taxon>
        <taxon>Spirurina</taxon>
        <taxon>Dracunculoidea</taxon>
        <taxon>Dracunculidae</taxon>
        <taxon>Dracunculus</taxon>
    </lineage>
</organism>
<dbReference type="CDD" id="cd01040">
    <property type="entry name" value="Mb-like"/>
    <property type="match status" value="1"/>
</dbReference>
<evidence type="ECO:0000313" key="6">
    <source>
        <dbReference type="Proteomes" id="UP000274756"/>
    </source>
</evidence>
<reference evidence="7" key="1">
    <citation type="submission" date="2016-04" db="UniProtKB">
        <authorList>
            <consortium name="WormBaseParasite"/>
        </authorList>
    </citation>
    <scope>IDENTIFICATION</scope>
</reference>
<dbReference type="AlphaFoldDB" id="A0A158Q5Y4"/>
<dbReference type="GO" id="GO:0019825">
    <property type="term" value="F:oxygen binding"/>
    <property type="evidence" value="ECO:0007669"/>
    <property type="project" value="InterPro"/>
</dbReference>
<dbReference type="SUPFAM" id="SSF46458">
    <property type="entry name" value="Globin-like"/>
    <property type="match status" value="1"/>
</dbReference>
<dbReference type="GO" id="GO:0046872">
    <property type="term" value="F:metal ion binding"/>
    <property type="evidence" value="ECO:0007669"/>
    <property type="project" value="UniProtKB-KW"/>
</dbReference>
<evidence type="ECO:0000313" key="4">
    <source>
        <dbReference type="EMBL" id="VDN60440.1"/>
    </source>
</evidence>
<dbReference type="STRING" id="318479.A0A158Q5Y4"/>
<sequence>METTDKNLCRAQSLRYSLKGNYKNKKTIRSKSKVIAENESRLTFGQQNALLTTWKVIKIQTSIMRKILNDLENEYSNVKQIFQKAAVIDAFNREVESNKLGTLDDHVKLMISFFDEILQNMSDEIDMANRMKKIGQYHAKLKYSCAFNSEIWEKFGEITMETICSLDVVQVGTLL</sequence>
<evidence type="ECO:0000313" key="5">
    <source>
        <dbReference type="Proteomes" id="UP000038040"/>
    </source>
</evidence>
<dbReference type="InterPro" id="IPR012292">
    <property type="entry name" value="Globin/Proto"/>
</dbReference>
<evidence type="ECO:0000256" key="2">
    <source>
        <dbReference type="ARBA" id="ARBA00022723"/>
    </source>
</evidence>
<gene>
    <name evidence="4" type="ORF">DME_LOCUS10413</name>
</gene>
<keyword evidence="3" id="KW-0408">Iron</keyword>
<dbReference type="InterPro" id="IPR050532">
    <property type="entry name" value="Globin-like_OT"/>
</dbReference>
<accession>A0A158Q5Y4</accession>
<dbReference type="Proteomes" id="UP000038040">
    <property type="component" value="Unplaced"/>
</dbReference>
<dbReference type="Proteomes" id="UP000274756">
    <property type="component" value="Unassembled WGS sequence"/>
</dbReference>
<keyword evidence="6" id="KW-1185">Reference proteome</keyword>
<dbReference type="Gene3D" id="1.10.490.10">
    <property type="entry name" value="Globins"/>
    <property type="match status" value="1"/>
</dbReference>